<evidence type="ECO:0000256" key="1">
    <source>
        <dbReference type="ARBA" id="ARBA00022729"/>
    </source>
</evidence>
<dbReference type="AlphaFoldDB" id="A9A7L8"/>
<organism evidence="3">
    <name type="scientific">Methanococcus maripaludis (strain C6 / ATCC BAA-1332)</name>
    <dbReference type="NCBI Taxonomy" id="444158"/>
    <lineage>
        <taxon>Archaea</taxon>
        <taxon>Methanobacteriati</taxon>
        <taxon>Methanobacteriota</taxon>
        <taxon>Methanomada group</taxon>
        <taxon>Methanococci</taxon>
        <taxon>Methanococcales</taxon>
        <taxon>Methanococcaceae</taxon>
        <taxon>Methanococcus</taxon>
    </lineage>
</organism>
<gene>
    <name evidence="3" type="ordered locus">MmarC6_0143</name>
</gene>
<evidence type="ECO:0000313" key="3">
    <source>
        <dbReference type="EMBL" id="ABX00966.1"/>
    </source>
</evidence>
<dbReference type="eggNOG" id="arCOG01799">
    <property type="taxonomic scope" value="Archaea"/>
</dbReference>
<dbReference type="Pfam" id="PF00497">
    <property type="entry name" value="SBP_bac_3"/>
    <property type="match status" value="1"/>
</dbReference>
<dbReference type="SMART" id="SM00062">
    <property type="entry name" value="PBPb"/>
    <property type="match status" value="1"/>
</dbReference>
<dbReference type="HOGENOM" id="CLU_019602_18_0_2"/>
<protein>
    <submittedName>
        <fullName evidence="3">Extracellular solute-binding protein family 3</fullName>
    </submittedName>
</protein>
<dbReference type="PANTHER" id="PTHR35936:SF17">
    <property type="entry name" value="ARGININE-BINDING EXTRACELLULAR PROTEIN ARTP"/>
    <property type="match status" value="1"/>
</dbReference>
<sequence length="252" mass="28903">MFNSKTLILSMIFLILFSGCIEGENSDKTTIQEGILTIGIAPDIYPIVYLEDNVPTGFEIDLITEIARRMNLKPEFKIYKFSSLLEAVKSNEIDFAVAFITITPERETQVDFSRCYFETYTTILVRDDDKYSGIKGLENRKIGVLAGSTHESLMEGFKDNMEFELILYENIREMHYDLLSGNIDAEVFEYVCSKDFIDNNDPVKAIGGKMDINYIGIPINDENHDLRNKINDVILEMENDGTFSEIKEKWGY</sequence>
<dbReference type="CDD" id="cd13530">
    <property type="entry name" value="PBP2_peptides_like"/>
    <property type="match status" value="1"/>
</dbReference>
<dbReference type="InterPro" id="IPR001638">
    <property type="entry name" value="Solute-binding_3/MltF_N"/>
</dbReference>
<dbReference type="OrthoDB" id="30671at2157"/>
<dbReference type="SUPFAM" id="SSF53850">
    <property type="entry name" value="Periplasmic binding protein-like II"/>
    <property type="match status" value="1"/>
</dbReference>
<dbReference type="PANTHER" id="PTHR35936">
    <property type="entry name" value="MEMBRANE-BOUND LYTIC MUREIN TRANSGLYCOSYLASE F"/>
    <property type="match status" value="1"/>
</dbReference>
<name>A9A7L8_METM6</name>
<dbReference type="PROSITE" id="PS51257">
    <property type="entry name" value="PROKAR_LIPOPROTEIN"/>
    <property type="match status" value="1"/>
</dbReference>
<dbReference type="Gene3D" id="3.40.190.10">
    <property type="entry name" value="Periplasmic binding protein-like II"/>
    <property type="match status" value="2"/>
</dbReference>
<dbReference type="EMBL" id="CP000867">
    <property type="protein sequence ID" value="ABX00966.1"/>
    <property type="molecule type" value="Genomic_DNA"/>
</dbReference>
<keyword evidence="1" id="KW-0732">Signal</keyword>
<dbReference type="PhylomeDB" id="A9A7L8"/>
<dbReference type="STRING" id="444158.MmarC6_0143"/>
<proteinExistence type="predicted"/>
<accession>A9A7L8</accession>
<reference evidence="3" key="1">
    <citation type="submission" date="2007-10" db="EMBL/GenBank/DDBJ databases">
        <title>Complete sequence of Methanococcus maripaludis C6.</title>
        <authorList>
            <consortium name="US DOE Joint Genome Institute"/>
            <person name="Copeland A."/>
            <person name="Lucas S."/>
            <person name="Lapidus A."/>
            <person name="Barry K."/>
            <person name="Glavina del Rio T."/>
            <person name="Dalin E."/>
            <person name="Tice H."/>
            <person name="Pitluck S."/>
            <person name="Clum A."/>
            <person name="Schmutz J."/>
            <person name="Larimer F."/>
            <person name="Land M."/>
            <person name="Hauser L."/>
            <person name="Kyrpides N."/>
            <person name="Mikhailova N."/>
            <person name="Sieprawska-Lupa M."/>
            <person name="Whitman W.B."/>
            <person name="Richardson P."/>
        </authorList>
    </citation>
    <scope>NUCLEOTIDE SEQUENCE [LARGE SCALE GENOMIC DNA]</scope>
    <source>
        <strain evidence="3">C6</strain>
    </source>
</reference>
<evidence type="ECO:0000259" key="2">
    <source>
        <dbReference type="SMART" id="SM00062"/>
    </source>
</evidence>
<dbReference type="KEGG" id="mmx:MmarC6_0143"/>
<feature type="domain" description="Solute-binding protein family 3/N-terminal" evidence="2">
    <location>
        <begin position="35"/>
        <end position="251"/>
    </location>
</feature>